<feature type="repeat" description="WD" evidence="7">
    <location>
        <begin position="1286"/>
        <end position="1327"/>
    </location>
</feature>
<feature type="domain" description="NACHT" evidence="8">
    <location>
        <begin position="292"/>
        <end position="514"/>
    </location>
</feature>
<dbReference type="Gene3D" id="3.40.50.300">
    <property type="entry name" value="P-loop containing nucleotide triphosphate hydrolases"/>
    <property type="match status" value="1"/>
</dbReference>
<dbReference type="InterPro" id="IPR056884">
    <property type="entry name" value="NPHP3-like_N"/>
</dbReference>
<feature type="repeat" description="WD" evidence="7">
    <location>
        <begin position="824"/>
        <end position="865"/>
    </location>
</feature>
<dbReference type="PROSITE" id="PS50294">
    <property type="entry name" value="WD_REPEATS_REGION"/>
    <property type="match status" value="15"/>
</dbReference>
<dbReference type="PANTHER" id="PTHR22847">
    <property type="entry name" value="WD40 REPEAT PROTEIN"/>
    <property type="match status" value="1"/>
</dbReference>
<evidence type="ECO:0000256" key="2">
    <source>
        <dbReference type="ARBA" id="ARBA00022737"/>
    </source>
</evidence>
<feature type="repeat" description="WD" evidence="7">
    <location>
        <begin position="908"/>
        <end position="949"/>
    </location>
</feature>
<feature type="repeat" description="WD" evidence="7">
    <location>
        <begin position="1328"/>
        <end position="1369"/>
    </location>
</feature>
<evidence type="ECO:0000256" key="7">
    <source>
        <dbReference type="PROSITE-ProRule" id="PRU00221"/>
    </source>
</evidence>
<dbReference type="InterPro" id="IPR036322">
    <property type="entry name" value="WD40_repeat_dom_sf"/>
</dbReference>
<protein>
    <recommendedName>
        <fullName evidence="5">Mitochondrial division protein 1</fullName>
    </recommendedName>
</protein>
<dbReference type="PROSITE" id="PS50082">
    <property type="entry name" value="WD_REPEATS_2"/>
    <property type="match status" value="15"/>
</dbReference>
<organism evidence="9">
    <name type="scientific">Podospora anserina</name>
    <name type="common">Pleurage anserina</name>
    <dbReference type="NCBI Taxonomy" id="2587412"/>
    <lineage>
        <taxon>Eukaryota</taxon>
        <taxon>Fungi</taxon>
        <taxon>Dikarya</taxon>
        <taxon>Ascomycota</taxon>
        <taxon>Pezizomycotina</taxon>
        <taxon>Sordariomycetes</taxon>
        <taxon>Sordariomycetidae</taxon>
        <taxon>Sordariales</taxon>
        <taxon>Podosporaceae</taxon>
        <taxon>Podospora</taxon>
    </lineage>
</organism>
<feature type="repeat" description="WD" evidence="7">
    <location>
        <begin position="1118"/>
        <end position="1159"/>
    </location>
</feature>
<evidence type="ECO:0000256" key="6">
    <source>
        <dbReference type="ARBA" id="ARBA00043913"/>
    </source>
</evidence>
<feature type="repeat" description="WD" evidence="7">
    <location>
        <begin position="1412"/>
        <end position="1453"/>
    </location>
</feature>
<feature type="repeat" description="WD" evidence="7">
    <location>
        <begin position="866"/>
        <end position="907"/>
    </location>
</feature>
<dbReference type="PANTHER" id="PTHR22847:SF637">
    <property type="entry name" value="WD REPEAT DOMAIN 5B"/>
    <property type="match status" value="1"/>
</dbReference>
<dbReference type="InterPro" id="IPR027417">
    <property type="entry name" value="P-loop_NTPase"/>
</dbReference>
<dbReference type="SMART" id="SM00320">
    <property type="entry name" value="WD40"/>
    <property type="match status" value="16"/>
</dbReference>
<keyword evidence="2" id="KW-0677">Repeat</keyword>
<dbReference type="PRINTS" id="PR00320">
    <property type="entry name" value="GPROTEINBRPT"/>
</dbReference>
<dbReference type="SUPFAM" id="SSF50978">
    <property type="entry name" value="WD40 repeat-like"/>
    <property type="match status" value="3"/>
</dbReference>
<evidence type="ECO:0000256" key="3">
    <source>
        <dbReference type="ARBA" id="ARBA00023054"/>
    </source>
</evidence>
<dbReference type="GO" id="GO:1990234">
    <property type="term" value="C:transferase complex"/>
    <property type="evidence" value="ECO:0007669"/>
    <property type="project" value="UniProtKB-ARBA"/>
</dbReference>
<gene>
    <name evidence="9" type="primary">HNWD1</name>
</gene>
<dbReference type="Pfam" id="PF00400">
    <property type="entry name" value="WD40"/>
    <property type="match status" value="7"/>
</dbReference>
<evidence type="ECO:0000259" key="8">
    <source>
        <dbReference type="PROSITE" id="PS50837"/>
    </source>
</evidence>
<dbReference type="Gene3D" id="2.130.10.10">
    <property type="entry name" value="YVTN repeat-like/Quinoprotein amine dehydrogenase"/>
    <property type="match status" value="6"/>
</dbReference>
<dbReference type="Pfam" id="PF06985">
    <property type="entry name" value="HET"/>
    <property type="match status" value="1"/>
</dbReference>
<dbReference type="InterPro" id="IPR019775">
    <property type="entry name" value="WD40_repeat_CS"/>
</dbReference>
<feature type="repeat" description="WD" evidence="7">
    <location>
        <begin position="950"/>
        <end position="991"/>
    </location>
</feature>
<evidence type="ECO:0000313" key="9">
    <source>
        <dbReference type="EMBL" id="CAL30203.1"/>
    </source>
</evidence>
<dbReference type="InterPro" id="IPR010730">
    <property type="entry name" value="HET"/>
</dbReference>
<feature type="repeat" description="WD" evidence="7">
    <location>
        <begin position="1160"/>
        <end position="1201"/>
    </location>
</feature>
<dbReference type="InterPro" id="IPR020472">
    <property type="entry name" value="WD40_PAC1"/>
</dbReference>
<keyword evidence="1 7" id="KW-0853">WD repeat</keyword>
<dbReference type="Pfam" id="PF24883">
    <property type="entry name" value="NPHP3_N"/>
    <property type="match status" value="1"/>
</dbReference>
<feature type="repeat" description="WD" evidence="7">
    <location>
        <begin position="1202"/>
        <end position="1243"/>
    </location>
</feature>
<evidence type="ECO:0000256" key="1">
    <source>
        <dbReference type="ARBA" id="ARBA00022574"/>
    </source>
</evidence>
<dbReference type="InterPro" id="IPR015943">
    <property type="entry name" value="WD40/YVTN_repeat-like_dom_sf"/>
</dbReference>
<dbReference type="InterPro" id="IPR007111">
    <property type="entry name" value="NACHT_NTPase"/>
</dbReference>
<dbReference type="GO" id="GO:0005634">
    <property type="term" value="C:nucleus"/>
    <property type="evidence" value="ECO:0007669"/>
    <property type="project" value="TreeGrafter"/>
</dbReference>
<accession>A7IQW2</accession>
<comment type="function">
    <text evidence="6">Involved in mitochondrial fission. Acts as an adapter protein required to form mitochondrial fission complexes. Formation of these complexes is required to promote constriction and fission of the mitochondrial compartment at a late step in mitochondrial division.</text>
</comment>
<feature type="repeat" description="WD" evidence="7">
    <location>
        <begin position="1034"/>
        <end position="1075"/>
    </location>
</feature>
<dbReference type="InterPro" id="IPR001680">
    <property type="entry name" value="WD40_rpt"/>
</dbReference>
<feature type="repeat" description="WD" evidence="7">
    <location>
        <begin position="1244"/>
        <end position="1285"/>
    </location>
</feature>
<dbReference type="CDD" id="cd00200">
    <property type="entry name" value="WD40"/>
    <property type="match status" value="2"/>
</dbReference>
<comment type="similarity">
    <text evidence="4">Belongs to the WD repeat MDV1/CAF4 family.</text>
</comment>
<name>A7IQW2_PODAS</name>
<reference evidence="9" key="1">
    <citation type="submission" date="2006-08" db="EMBL/GenBank/DDBJ databases">
        <authorList>
            <person name="Genoscope"/>
        </authorList>
    </citation>
    <scope>NUCLEOTIDE SEQUENCE</scope>
</reference>
<keyword evidence="3" id="KW-0175">Coiled coil</keyword>
<sequence>MRLLERNDTGDVSLTGDIPDNQVPPYAILSHTWGDEEVSFEDVTDSTRKNKRGYSKIQFCGDQAGRDGLKFFWIDTCCINKSDCDEFQEALNSMFRWYRNAAKCYVYLTDVSTYQQDANSNPGWELAFQKSRWFTRGWTLQELIAPTIVEFFSEDRKRLGDKKSLAQHIHNITGIPLGALQANKLSDFSFDVRMSWIKHRSTTREEDRAYCLFGIFNVQMRLLYGEGEERAFERLREEISKYDRCLSSLHSTDPRLDKKRIEETKGGLLDDAYRWVFDTPDFRGWHDRSESRLLWIKGDPGKGKTMLLCGIINELEGIIIADGHCRNLAYFFCQATDSRINNAIAVLRGLIYLLAHQQPRLISHIRKYTDKAKSLSDANAWFVFSDILGGMLGDPNLKPTYLVIDALDECMGDLPRLLKFIVGMSSTFPCVKWVVSSRNWPNIEESLEAAEKKIRLSLELNEESISSAVSIYIQHKMDELARLKRYDDRTKNAVQHHLTRNANDTFLWVALVCQELMNVSRSRVLTKLNTFPPGLDSLYQQMIDQVRRSNEPDLCKQVLAVLSITYRPITIQELAVFVDIPEGISDELEFITEIVGLCGSFLTLRETTIYFVHQSAKDFLLREAAHEVFPFGIKDIHHAVFLRSLHVMSGTLRRDIYSLGAPGSSIDDAKLPDPDPLAAPCYACIYWVDHLCNWQASDDSKHPDVFQDGGIVDGFLRQHYLHWLEALSLCKSMPQGVLSIANLERILQHRSIMSQLPSLVADMRRFVLYWRWVVENYPLQVYASALVFSPARSITRGLFREKERKWIALGPIVENNWNACRQTLEGHRHPVDSVAFSPDSKWVASGSRDKTIKIWDAATGSCTQTLAGHRNWVKSVAFSPDSKWVASGSDDSTIKIWDAATGSYTQTLEGHGGSVNSVAFSPDSKWVASGSSDSTIKIWDAATGSYTQTLEGHSGSVNSVAFSPDSKWVASGSGDDTIKIWDAATGLCTQTLEGHGYSVMSVAFSPDSKWVASGSYDKTIKIWDAATGSCTQTLAGHRNWVKSVAFSPDSKWVASGSDDSTIKIWDAATGSYTQTLEGHGGSVNSVAFSPDSKWVASGSSDSTIKIWDAATGSYTQTLEGHGGSVNSVAFSPDSKWVASGSSDSTIKIWDAATGSYTQTLEGHSGSVNSVAFSPDSKWVASGSGDDTIKIWDAATGLCTQTLEGHRYSVMSVAFSPDSKWVASGSYDKTIKIWDAATGSCTQTLAGHRNWVKSVAFSPDSKWVASGSGDKTIKIREAATGLCTQTIAGHGLSVHSVAFSPDSKWVASGSGDKTIKIWDAATGSCTQTLAGHGDSVMSVAFSPDSKGVTSGSNDKTIKIWDAATGSCTQTLKGHRDFVLSVAFSPDSKWIASGSRDKTIKIWDAATGSCTQTFKGHRHWIMSVAFSPDSKWVASGSRDKTIKIWEAATGSCTQTLKGHRDSVQSVASSINSTLIASGSDDANPPCYGINSDNRWITRGLENWLWLPPEYLPECFAIAASTVTIGCSSGRVLIITFTTDS</sequence>
<dbReference type="PROSITE" id="PS50837">
    <property type="entry name" value="NACHT"/>
    <property type="match status" value="1"/>
</dbReference>
<feature type="repeat" description="WD" evidence="7">
    <location>
        <begin position="1370"/>
        <end position="1411"/>
    </location>
</feature>
<dbReference type="PROSITE" id="PS00678">
    <property type="entry name" value="WD_REPEATS_1"/>
    <property type="match status" value="14"/>
</dbReference>
<evidence type="ECO:0000256" key="4">
    <source>
        <dbReference type="ARBA" id="ARBA00038415"/>
    </source>
</evidence>
<feature type="repeat" description="WD" evidence="7">
    <location>
        <begin position="1076"/>
        <end position="1117"/>
    </location>
</feature>
<feature type="repeat" description="WD" evidence="7">
    <location>
        <begin position="992"/>
        <end position="1033"/>
    </location>
</feature>
<dbReference type="SUPFAM" id="SSF52540">
    <property type="entry name" value="P-loop containing nucleoside triphosphate hydrolases"/>
    <property type="match status" value="2"/>
</dbReference>
<dbReference type="EMBL" id="CU074274">
    <property type="protein sequence ID" value="CAL30203.1"/>
    <property type="molecule type" value="Genomic_DNA"/>
</dbReference>
<evidence type="ECO:0000256" key="5">
    <source>
        <dbReference type="ARBA" id="ARBA00039789"/>
    </source>
</evidence>
<proteinExistence type="inferred from homology"/>
<dbReference type="Pfam" id="PF25173">
    <property type="entry name" value="Beta-prop_WDR3_1st"/>
    <property type="match status" value="2"/>
</dbReference>
<reference evidence="9" key="2">
    <citation type="submission" date="2007-08" db="EMBL/GenBank/DDBJ databases">
        <title>Genesis of a Fungal Non Self Recognition Repertoire.</title>
        <authorList>
            <person name="Paoletti M."/>
            <person name="Saupe S.J."/>
            <person name="Clave C."/>
        </authorList>
    </citation>
    <scope>NUCLEOTIDE SEQUENCE</scope>
</reference>
<dbReference type="VEuPathDB" id="FungiDB:PODANS_4_1190"/>